<dbReference type="GO" id="GO:0017147">
    <property type="term" value="F:Wnt-protein binding"/>
    <property type="evidence" value="ECO:0007669"/>
    <property type="project" value="InterPro"/>
</dbReference>
<name>A0A1I7XQR9_HETBA</name>
<dbReference type="GO" id="GO:0012505">
    <property type="term" value="C:endomembrane system"/>
    <property type="evidence" value="ECO:0007669"/>
    <property type="project" value="TreeGrafter"/>
</dbReference>
<dbReference type="InterPro" id="IPR009551">
    <property type="entry name" value="Wntless"/>
</dbReference>
<feature type="transmembrane region" description="Helical" evidence="1">
    <location>
        <begin position="14"/>
        <end position="36"/>
    </location>
</feature>
<proteinExistence type="predicted"/>
<dbReference type="Proteomes" id="UP000095283">
    <property type="component" value="Unplaced"/>
</dbReference>
<keyword evidence="1" id="KW-1133">Transmembrane helix</keyword>
<dbReference type="PANTHER" id="PTHR13449">
    <property type="entry name" value="INTEGRAL MEMBRANE PROTEIN GPR177"/>
    <property type="match status" value="1"/>
</dbReference>
<evidence type="ECO:0000313" key="4">
    <source>
        <dbReference type="WBParaSite" id="Hba_19679"/>
    </source>
</evidence>
<dbReference type="GO" id="GO:0016055">
    <property type="term" value="P:Wnt signaling pathway"/>
    <property type="evidence" value="ECO:0007669"/>
    <property type="project" value="InterPro"/>
</dbReference>
<evidence type="ECO:0000259" key="2">
    <source>
        <dbReference type="Pfam" id="PF21883"/>
    </source>
</evidence>
<dbReference type="Pfam" id="PF21883">
    <property type="entry name" value="WLS_GOLD"/>
    <property type="match status" value="2"/>
</dbReference>
<dbReference type="GO" id="GO:0006886">
    <property type="term" value="P:intracellular protein transport"/>
    <property type="evidence" value="ECO:0007669"/>
    <property type="project" value="TreeGrafter"/>
</dbReference>
<dbReference type="AlphaFoldDB" id="A0A1I7XQR9"/>
<organism evidence="3 4">
    <name type="scientific">Heterorhabditis bacteriophora</name>
    <name type="common">Entomopathogenic nematode worm</name>
    <dbReference type="NCBI Taxonomy" id="37862"/>
    <lineage>
        <taxon>Eukaryota</taxon>
        <taxon>Metazoa</taxon>
        <taxon>Ecdysozoa</taxon>
        <taxon>Nematoda</taxon>
        <taxon>Chromadorea</taxon>
        <taxon>Rhabditida</taxon>
        <taxon>Rhabditina</taxon>
        <taxon>Rhabditomorpha</taxon>
        <taxon>Strongyloidea</taxon>
        <taxon>Heterorhabditidae</taxon>
        <taxon>Heterorhabditis</taxon>
    </lineage>
</organism>
<keyword evidence="1" id="KW-0812">Transmembrane</keyword>
<reference evidence="4" key="1">
    <citation type="submission" date="2016-11" db="UniProtKB">
        <authorList>
            <consortium name="WormBaseParasite"/>
        </authorList>
    </citation>
    <scope>IDENTIFICATION</scope>
</reference>
<dbReference type="WBParaSite" id="Hba_19679">
    <property type="protein sequence ID" value="Hba_19679"/>
    <property type="gene ID" value="Hba_19679"/>
</dbReference>
<evidence type="ECO:0000256" key="1">
    <source>
        <dbReference type="SAM" id="Phobius"/>
    </source>
</evidence>
<feature type="transmembrane region" description="Helical" evidence="1">
    <location>
        <begin position="105"/>
        <end position="124"/>
    </location>
</feature>
<protein>
    <recommendedName>
        <fullName evidence="2">Wntless GOLD domain-containing protein</fullName>
    </recommendedName>
</protein>
<dbReference type="GO" id="GO:0031090">
    <property type="term" value="C:organelle membrane"/>
    <property type="evidence" value="ECO:0007669"/>
    <property type="project" value="TreeGrafter"/>
</dbReference>
<accession>A0A1I7XQR9</accession>
<keyword evidence="3" id="KW-1185">Reference proteome</keyword>
<sequence length="241" mass="28525">MNGAVIENLSNRKLFYILIFLLIVQIIFFLVGAWYAPVPSSSMNFEMSKCYDNSKGNNGQWFQIRPKTKRCSMIEELGSFTPSSFDLREIVFVAQMPHARFELTFFFYLSYSQCIFSFLLYLNLNDFRDNVQLEYSPWFQFLLGLLHIEVKYSEHFQYVDNALLQLEVRMGYRTKSDDFGDWHELISTNVSRTLECTISEDKKLKKNTYECNVMDLFEMGSNNYPFYLLNIRIPINQQACR</sequence>
<keyword evidence="1" id="KW-0472">Membrane</keyword>
<evidence type="ECO:0000313" key="3">
    <source>
        <dbReference type="Proteomes" id="UP000095283"/>
    </source>
</evidence>
<dbReference type="PANTHER" id="PTHR13449:SF2">
    <property type="entry name" value="PROTEIN WNTLESS HOMOLOG"/>
    <property type="match status" value="1"/>
</dbReference>
<dbReference type="InterPro" id="IPR053936">
    <property type="entry name" value="WLS_GOLD"/>
</dbReference>
<dbReference type="GO" id="GO:0061355">
    <property type="term" value="P:Wnt protein secretion"/>
    <property type="evidence" value="ECO:0007669"/>
    <property type="project" value="TreeGrafter"/>
</dbReference>
<feature type="domain" description="Wntless GOLD" evidence="2">
    <location>
        <begin position="49"/>
        <end position="102"/>
    </location>
</feature>
<feature type="domain" description="Wntless GOLD" evidence="2">
    <location>
        <begin position="113"/>
        <end position="238"/>
    </location>
</feature>